<accession>A0ABT6AYR1</accession>
<evidence type="ECO:0000313" key="2">
    <source>
        <dbReference type="EMBL" id="MDF3837738.1"/>
    </source>
</evidence>
<dbReference type="RefSeq" id="WP_276267863.1">
    <property type="nucleotide sequence ID" value="NZ_JARJLM010000532.1"/>
</dbReference>
<evidence type="ECO:0000313" key="3">
    <source>
        <dbReference type="Proteomes" id="UP001216674"/>
    </source>
</evidence>
<feature type="transmembrane region" description="Helical" evidence="1">
    <location>
        <begin position="70"/>
        <end position="91"/>
    </location>
</feature>
<feature type="transmembrane region" description="Helical" evidence="1">
    <location>
        <begin position="217"/>
        <end position="237"/>
    </location>
</feature>
<dbReference type="PANTHER" id="PTHR37314:SF5">
    <property type="entry name" value="SLR0142 PROTEIN"/>
    <property type="match status" value="1"/>
</dbReference>
<gene>
    <name evidence="2" type="ORF">P3W85_33115</name>
</gene>
<sequence length="242" mass="26018">MNANVNASNNTEKNENLSLWEICKAPILLTIVGGAIDTIGFIALLGFFTAHVTGNLVLAGAAFVKGGAGLWIKLGAIPLFIVTVVISKMLIDRNQRTHQTHQTLGWLFVAEATFLLGFMVAGVHLEPFDHPDGAGLALTGGLGLVALAVRNTASKTLIKYISPSTMMTGNTTQLGIDLSNYLRARTRTNFQDLLKSASVVIGFVIGAFLGASLYVTIGFWSVLPFTIPVAYMARMAFRNQFR</sequence>
<organism evidence="2 3">
    <name type="scientific">Cupriavidus basilensis</name>
    <dbReference type="NCBI Taxonomy" id="68895"/>
    <lineage>
        <taxon>Bacteria</taxon>
        <taxon>Pseudomonadati</taxon>
        <taxon>Pseudomonadota</taxon>
        <taxon>Betaproteobacteria</taxon>
        <taxon>Burkholderiales</taxon>
        <taxon>Burkholderiaceae</taxon>
        <taxon>Cupriavidus</taxon>
    </lineage>
</organism>
<dbReference type="PANTHER" id="PTHR37314">
    <property type="entry name" value="SLR0142 PROTEIN"/>
    <property type="match status" value="1"/>
</dbReference>
<keyword evidence="1" id="KW-0812">Transmembrane</keyword>
<evidence type="ECO:0000256" key="1">
    <source>
        <dbReference type="SAM" id="Phobius"/>
    </source>
</evidence>
<comment type="caution">
    <text evidence="2">The sequence shown here is derived from an EMBL/GenBank/DDBJ whole genome shotgun (WGS) entry which is preliminary data.</text>
</comment>
<keyword evidence="1" id="KW-1133">Transmembrane helix</keyword>
<feature type="transmembrane region" description="Helical" evidence="1">
    <location>
        <begin position="133"/>
        <end position="149"/>
    </location>
</feature>
<keyword evidence="3" id="KW-1185">Reference proteome</keyword>
<reference evidence="2 3" key="1">
    <citation type="submission" date="2023-03" db="EMBL/GenBank/DDBJ databases">
        <title>Draft assemblies of triclosan tolerant bacteria isolated from returned activated sludge.</title>
        <authorList>
            <person name="Van Hamelsveld S."/>
        </authorList>
    </citation>
    <scope>NUCLEOTIDE SEQUENCE [LARGE SCALE GENOMIC DNA]</scope>
    <source>
        <strain evidence="2 3">GW210010_S58</strain>
    </source>
</reference>
<proteinExistence type="predicted"/>
<protein>
    <submittedName>
        <fullName evidence="2">YoaK family protein</fullName>
    </submittedName>
</protein>
<feature type="transmembrane region" description="Helical" evidence="1">
    <location>
        <begin position="103"/>
        <end position="121"/>
    </location>
</feature>
<keyword evidence="1" id="KW-0472">Membrane</keyword>
<dbReference type="Pfam" id="PF06912">
    <property type="entry name" value="DUF1275"/>
    <property type="match status" value="1"/>
</dbReference>
<feature type="transmembrane region" description="Helical" evidence="1">
    <location>
        <begin position="27"/>
        <end position="50"/>
    </location>
</feature>
<feature type="transmembrane region" description="Helical" evidence="1">
    <location>
        <begin position="193"/>
        <end position="211"/>
    </location>
</feature>
<dbReference type="InterPro" id="IPR010699">
    <property type="entry name" value="DUF1275"/>
</dbReference>
<name>A0ABT6AYR1_9BURK</name>
<dbReference type="EMBL" id="JARJLM010000532">
    <property type="protein sequence ID" value="MDF3837738.1"/>
    <property type="molecule type" value="Genomic_DNA"/>
</dbReference>
<dbReference type="Proteomes" id="UP001216674">
    <property type="component" value="Unassembled WGS sequence"/>
</dbReference>